<feature type="region of interest" description="Disordered" evidence="4">
    <location>
        <begin position="1"/>
        <end position="48"/>
    </location>
</feature>
<name>A0A4P9XNP9_9FUNG</name>
<sequence>MTSYRLPPPPPPPPEHEIALEPEAASSSTRKRPRDSDDEGTIDADSYEVEYDYDDDEYAEPIAPAPEKTSVANGRAQVQNIPRQERVDSCKARRVDEAVSLGQPQRIHTLQSCVLTALARQPACALYDSLCQLPHHLLEQLLAQLTPLQLLVLRQISDTRIAAASDTLPASADGDNVCDTADTRCQAVIAQSDSAAMSIASMVDVDLAHRLAICWDTWKMEAQLTRFWREHAVLIGWVLTALESLPEGQAMLDHTSLTEVARILRRLDTPHAAADATSGEQEQHLNDNDDGQDADMTLWHRWNQPGAVPSFATSSLDKRHVASDSSHGKLSAHPPILHLLGCILARIGTLVLMADAPVPHYDRVLPWLHHVHTVRIQRFGMSLADRSDMLAAFCAMTRHRAAARHYTFACCRFSNDVCMRSLDMLLFAPPQNLMAHPLLPMTDDSDGESEGEGTDAHTLSLSFCSCDFVACPPSSQMKTSVTPMRLSATPAVACGQVHALTIDSCDFKDNRTLLYLLHAMDLRVCHQLVLQCVELSDAAWRAVATLLAGGRLSSLKLADLEFETSDAFDQLVAALPAATRLAHLELSRLALGPGMASKLSRVLARCASLQRVSVTACDPDGTSAPALLRAFAALPALRDLSFVDHYLGMPDATPALLALIEHAGLSHLCINFPMQRSLAIVSALFAGLHRTRTLQQLELTSCRIDDALVDVLATTIRTHALPTLQAVSLYGNRITVAGARNLSAALSASSNRRLTLHLDHNHVAPKTVAQLANPQLVATAWQPHNSGRLADGFDEL</sequence>
<accession>A0A4P9XNP9</accession>
<dbReference type="GO" id="GO:0006913">
    <property type="term" value="P:nucleocytoplasmic transport"/>
    <property type="evidence" value="ECO:0007669"/>
    <property type="project" value="TreeGrafter"/>
</dbReference>
<dbReference type="GO" id="GO:0005634">
    <property type="term" value="C:nucleus"/>
    <property type="evidence" value="ECO:0007669"/>
    <property type="project" value="TreeGrafter"/>
</dbReference>
<dbReference type="InterPro" id="IPR032675">
    <property type="entry name" value="LRR_dom_sf"/>
</dbReference>
<evidence type="ECO:0000313" key="5">
    <source>
        <dbReference type="EMBL" id="RKP07588.1"/>
    </source>
</evidence>
<keyword evidence="2" id="KW-0433">Leucine-rich repeat</keyword>
<dbReference type="PANTHER" id="PTHR24113:SF12">
    <property type="entry name" value="RAN GTPASE-ACTIVATING PROTEIN 1"/>
    <property type="match status" value="1"/>
</dbReference>
<dbReference type="Gene3D" id="3.80.10.10">
    <property type="entry name" value="Ribonuclease Inhibitor"/>
    <property type="match status" value="2"/>
</dbReference>
<dbReference type="EMBL" id="KZ992698">
    <property type="protein sequence ID" value="RKP07588.1"/>
    <property type="molecule type" value="Genomic_DNA"/>
</dbReference>
<dbReference type="STRING" id="78915.A0A4P9XNP9"/>
<proteinExistence type="predicted"/>
<keyword evidence="1" id="KW-0343">GTPase activation</keyword>
<dbReference type="Proteomes" id="UP000271241">
    <property type="component" value="Unassembled WGS sequence"/>
</dbReference>
<protein>
    <recommendedName>
        <fullName evidence="7">F-box domain-containing protein</fullName>
    </recommendedName>
</protein>
<keyword evidence="3" id="KW-0677">Repeat</keyword>
<evidence type="ECO:0000256" key="3">
    <source>
        <dbReference type="ARBA" id="ARBA00022737"/>
    </source>
</evidence>
<organism evidence="5 6">
    <name type="scientific">Thamnocephalis sphaerospora</name>
    <dbReference type="NCBI Taxonomy" id="78915"/>
    <lineage>
        <taxon>Eukaryota</taxon>
        <taxon>Fungi</taxon>
        <taxon>Fungi incertae sedis</taxon>
        <taxon>Zoopagomycota</taxon>
        <taxon>Zoopagomycotina</taxon>
        <taxon>Zoopagomycetes</taxon>
        <taxon>Zoopagales</taxon>
        <taxon>Sigmoideomycetaceae</taxon>
        <taxon>Thamnocephalis</taxon>
    </lineage>
</organism>
<dbReference type="GO" id="GO:0005096">
    <property type="term" value="F:GTPase activator activity"/>
    <property type="evidence" value="ECO:0007669"/>
    <property type="project" value="UniProtKB-KW"/>
</dbReference>
<evidence type="ECO:0000256" key="1">
    <source>
        <dbReference type="ARBA" id="ARBA00022468"/>
    </source>
</evidence>
<dbReference type="AlphaFoldDB" id="A0A4P9XNP9"/>
<reference evidence="6" key="1">
    <citation type="journal article" date="2018" name="Nat. Microbiol.">
        <title>Leveraging single-cell genomics to expand the fungal tree of life.</title>
        <authorList>
            <person name="Ahrendt S.R."/>
            <person name="Quandt C.A."/>
            <person name="Ciobanu D."/>
            <person name="Clum A."/>
            <person name="Salamov A."/>
            <person name="Andreopoulos B."/>
            <person name="Cheng J.F."/>
            <person name="Woyke T."/>
            <person name="Pelin A."/>
            <person name="Henrissat B."/>
            <person name="Reynolds N.K."/>
            <person name="Benny G.L."/>
            <person name="Smith M.E."/>
            <person name="James T.Y."/>
            <person name="Grigoriev I.V."/>
        </authorList>
    </citation>
    <scope>NUCLEOTIDE SEQUENCE [LARGE SCALE GENOMIC DNA]</scope>
    <source>
        <strain evidence="6">RSA 1356</strain>
    </source>
</reference>
<evidence type="ECO:0000256" key="4">
    <source>
        <dbReference type="SAM" id="MobiDB-lite"/>
    </source>
</evidence>
<evidence type="ECO:0008006" key="7">
    <source>
        <dbReference type="Google" id="ProtNLM"/>
    </source>
</evidence>
<dbReference type="GO" id="GO:0048471">
    <property type="term" value="C:perinuclear region of cytoplasm"/>
    <property type="evidence" value="ECO:0007669"/>
    <property type="project" value="TreeGrafter"/>
</dbReference>
<gene>
    <name evidence="5" type="ORF">THASP1DRAFT_30597</name>
</gene>
<dbReference type="InterPro" id="IPR027038">
    <property type="entry name" value="RanGap"/>
</dbReference>
<feature type="compositionally biased region" description="Acidic residues" evidence="4">
    <location>
        <begin position="36"/>
        <end position="48"/>
    </location>
</feature>
<evidence type="ECO:0000256" key="2">
    <source>
        <dbReference type="ARBA" id="ARBA00022614"/>
    </source>
</evidence>
<dbReference type="PANTHER" id="PTHR24113">
    <property type="entry name" value="RAN GTPASE-ACTIVATING PROTEIN 1"/>
    <property type="match status" value="1"/>
</dbReference>
<keyword evidence="6" id="KW-1185">Reference proteome</keyword>
<dbReference type="SUPFAM" id="SSF52047">
    <property type="entry name" value="RNI-like"/>
    <property type="match status" value="1"/>
</dbReference>
<dbReference type="GO" id="GO:0005829">
    <property type="term" value="C:cytosol"/>
    <property type="evidence" value="ECO:0007669"/>
    <property type="project" value="TreeGrafter"/>
</dbReference>
<evidence type="ECO:0000313" key="6">
    <source>
        <dbReference type="Proteomes" id="UP000271241"/>
    </source>
</evidence>
<dbReference type="GO" id="GO:0031267">
    <property type="term" value="F:small GTPase binding"/>
    <property type="evidence" value="ECO:0007669"/>
    <property type="project" value="TreeGrafter"/>
</dbReference>
<feature type="compositionally biased region" description="Pro residues" evidence="4">
    <location>
        <begin position="1"/>
        <end position="13"/>
    </location>
</feature>